<evidence type="ECO:0000256" key="6">
    <source>
        <dbReference type="RuleBase" id="RU003945"/>
    </source>
</evidence>
<feature type="compositionally biased region" description="Basic residues" evidence="7">
    <location>
        <begin position="444"/>
        <end position="456"/>
    </location>
</feature>
<dbReference type="GO" id="GO:0051205">
    <property type="term" value="P:protein insertion into membrane"/>
    <property type="evidence" value="ECO:0000318"/>
    <property type="project" value="GO_Central"/>
</dbReference>
<dbReference type="GO" id="GO:0009535">
    <property type="term" value="C:chloroplast thylakoid membrane"/>
    <property type="evidence" value="ECO:0000318"/>
    <property type="project" value="GO_Central"/>
</dbReference>
<keyword evidence="3 6" id="KW-0812">Transmembrane</keyword>
<dbReference type="InterPro" id="IPR001708">
    <property type="entry name" value="YidC/ALB3/OXA1/COX18"/>
</dbReference>
<dbReference type="OMA" id="GQPPIGW"/>
<evidence type="ECO:0000256" key="3">
    <source>
        <dbReference type="ARBA" id="ARBA00022692"/>
    </source>
</evidence>
<evidence type="ECO:0000256" key="7">
    <source>
        <dbReference type="SAM" id="MobiDB-lite"/>
    </source>
</evidence>
<dbReference type="NCBIfam" id="TIGR03592">
    <property type="entry name" value="yidC_oxa1_cterm"/>
    <property type="match status" value="1"/>
</dbReference>
<evidence type="ECO:0000256" key="4">
    <source>
        <dbReference type="ARBA" id="ARBA00022989"/>
    </source>
</evidence>
<dbReference type="GO" id="GO:0072598">
    <property type="term" value="P:protein localization to chloroplast"/>
    <property type="evidence" value="ECO:0000318"/>
    <property type="project" value="GO_Central"/>
</dbReference>
<keyword evidence="4 8" id="KW-1133">Transmembrane helix</keyword>
<comment type="caution">
    <text evidence="10">The sequence shown here is derived from an EMBL/GenBank/DDBJ whole genome shotgun (WGS) entry which is preliminary data.</text>
</comment>
<dbReference type="AlphaFoldDB" id="A0A0K9PE25"/>
<dbReference type="PANTHER" id="PTHR12428:SF47">
    <property type="entry name" value="INNER MEMBRANE PROTEIN ALBINO3, CHLOROPLASTIC"/>
    <property type="match status" value="1"/>
</dbReference>
<accession>A0A0K9PE25</accession>
<dbReference type="STRING" id="29655.A0A0K9PE25"/>
<evidence type="ECO:0000256" key="8">
    <source>
        <dbReference type="SAM" id="Phobius"/>
    </source>
</evidence>
<evidence type="ECO:0000259" key="9">
    <source>
        <dbReference type="Pfam" id="PF02096"/>
    </source>
</evidence>
<dbReference type="PANTHER" id="PTHR12428">
    <property type="entry name" value="OXA1"/>
    <property type="match status" value="1"/>
</dbReference>
<protein>
    <submittedName>
        <fullName evidence="10">Membrane protein insertase YidC</fullName>
    </submittedName>
</protein>
<dbReference type="InterPro" id="IPR028055">
    <property type="entry name" value="YidC/Oxa/ALB_C"/>
</dbReference>
<comment type="subcellular location">
    <subcellularLocation>
        <location evidence="1 6">Membrane</location>
        <topology evidence="1 6">Multi-pass membrane protein</topology>
    </subcellularLocation>
</comment>
<gene>
    <name evidence="10" type="ORF">ZOSMA_271G00030</name>
</gene>
<reference evidence="11" key="1">
    <citation type="journal article" date="2016" name="Nature">
        <title>The genome of the seagrass Zostera marina reveals angiosperm adaptation to the sea.</title>
        <authorList>
            <person name="Olsen J.L."/>
            <person name="Rouze P."/>
            <person name="Verhelst B."/>
            <person name="Lin Y.-C."/>
            <person name="Bayer T."/>
            <person name="Collen J."/>
            <person name="Dattolo E."/>
            <person name="De Paoli E."/>
            <person name="Dittami S."/>
            <person name="Maumus F."/>
            <person name="Michel G."/>
            <person name="Kersting A."/>
            <person name="Lauritano C."/>
            <person name="Lohaus R."/>
            <person name="Toepel M."/>
            <person name="Tonon T."/>
            <person name="Vanneste K."/>
            <person name="Amirebrahimi M."/>
            <person name="Brakel J."/>
            <person name="Bostroem C."/>
            <person name="Chovatia M."/>
            <person name="Grimwood J."/>
            <person name="Jenkins J.W."/>
            <person name="Jueterbock A."/>
            <person name="Mraz A."/>
            <person name="Stam W.T."/>
            <person name="Tice H."/>
            <person name="Bornberg-Bauer E."/>
            <person name="Green P.J."/>
            <person name="Pearson G.A."/>
            <person name="Procaccini G."/>
            <person name="Duarte C.M."/>
            <person name="Schmutz J."/>
            <person name="Reusch T.B.H."/>
            <person name="Van de Peer Y."/>
        </authorList>
    </citation>
    <scope>NUCLEOTIDE SEQUENCE [LARGE SCALE GENOMIC DNA]</scope>
    <source>
        <strain evidence="11">cv. Finnish</strain>
    </source>
</reference>
<keyword evidence="5 8" id="KW-0472">Membrane</keyword>
<dbReference type="CDD" id="cd20070">
    <property type="entry name" value="5TM_YidC_Alb3"/>
    <property type="match status" value="1"/>
</dbReference>
<feature type="region of interest" description="Disordered" evidence="7">
    <location>
        <begin position="383"/>
        <end position="456"/>
    </location>
</feature>
<evidence type="ECO:0000313" key="10">
    <source>
        <dbReference type="EMBL" id="KMZ67206.1"/>
    </source>
</evidence>
<dbReference type="EMBL" id="LFYR01000918">
    <property type="protein sequence ID" value="KMZ67206.1"/>
    <property type="molecule type" value="Genomic_DNA"/>
</dbReference>
<comment type="similarity">
    <text evidence="6">Belongs to the OXA1/ALB3/YidC family.</text>
</comment>
<dbReference type="GO" id="GO:0032977">
    <property type="term" value="F:membrane insertase activity"/>
    <property type="evidence" value="ECO:0000318"/>
    <property type="project" value="GO_Central"/>
</dbReference>
<keyword evidence="11" id="KW-1185">Reference proteome</keyword>
<evidence type="ECO:0000256" key="2">
    <source>
        <dbReference type="ARBA" id="ARBA00010583"/>
    </source>
</evidence>
<dbReference type="OrthoDB" id="2148490at2759"/>
<feature type="compositionally biased region" description="Polar residues" evidence="7">
    <location>
        <begin position="397"/>
        <end position="411"/>
    </location>
</feature>
<feature type="transmembrane region" description="Helical" evidence="8">
    <location>
        <begin position="201"/>
        <end position="221"/>
    </location>
</feature>
<dbReference type="InterPro" id="IPR047196">
    <property type="entry name" value="YidC_ALB_C"/>
</dbReference>
<dbReference type="Proteomes" id="UP000036987">
    <property type="component" value="Unassembled WGS sequence"/>
</dbReference>
<organism evidence="10 11">
    <name type="scientific">Zostera marina</name>
    <name type="common">Eelgrass</name>
    <dbReference type="NCBI Taxonomy" id="29655"/>
    <lineage>
        <taxon>Eukaryota</taxon>
        <taxon>Viridiplantae</taxon>
        <taxon>Streptophyta</taxon>
        <taxon>Embryophyta</taxon>
        <taxon>Tracheophyta</taxon>
        <taxon>Spermatophyta</taxon>
        <taxon>Magnoliopsida</taxon>
        <taxon>Liliopsida</taxon>
        <taxon>Zosteraceae</taxon>
        <taxon>Zostera</taxon>
    </lineage>
</organism>
<dbReference type="Pfam" id="PF02096">
    <property type="entry name" value="60KD_IMP"/>
    <property type="match status" value="1"/>
</dbReference>
<evidence type="ECO:0000256" key="1">
    <source>
        <dbReference type="ARBA" id="ARBA00004141"/>
    </source>
</evidence>
<feature type="domain" description="Membrane insertase YidC/Oxa/ALB C-terminal" evidence="9">
    <location>
        <begin position="135"/>
        <end position="349"/>
    </location>
</feature>
<evidence type="ECO:0000256" key="5">
    <source>
        <dbReference type="ARBA" id="ARBA00023136"/>
    </source>
</evidence>
<comment type="similarity">
    <text evidence="2">Belongs to the OXA1/ALB3/YidC (TC 2.A.9.2) family.</text>
</comment>
<feature type="compositionally biased region" description="Polar residues" evidence="7">
    <location>
        <begin position="420"/>
        <end position="442"/>
    </location>
</feature>
<feature type="transmembrane region" description="Helical" evidence="8">
    <location>
        <begin position="313"/>
        <end position="334"/>
    </location>
</feature>
<evidence type="ECO:0000313" key="11">
    <source>
        <dbReference type="Proteomes" id="UP000036987"/>
    </source>
</evidence>
<feature type="transmembrane region" description="Helical" evidence="8">
    <location>
        <begin position="133"/>
        <end position="154"/>
    </location>
</feature>
<dbReference type="GO" id="GO:0010027">
    <property type="term" value="P:thylakoid membrane organization"/>
    <property type="evidence" value="ECO:0000318"/>
    <property type="project" value="GO_Central"/>
</dbReference>
<name>A0A0K9PE25_ZOSMR</name>
<sequence>MEKSLISTSPSFLSSHPLRPCFPRYVRRGGLVLPLQHRRQVKMMSFLQEIPPLLGDSYSVDLHSIASRVEGMMYTLADSAVLTIDPSSGGDTVTEAATTTVQKSGGWFGFISEAMEVVLKVLKDGISALHIPYSYGFAIILLTVIIKIVTLPLTKSQVESTLAMQNIQPKIKAIQKRYEGNQERIQLETSRLYQKAGINPLAGCLPTLATVPVWIGLYQALSNVANEGLLTEGFFWIPSLGGPTTIAARQSGAGISWLFPFVDGQPPIGWSDTAAYLVLPVLLVASQFVSMEIMKPPQNDDPNAKNTLLILKFLPLMIGYFSLSVPSGLSIYWLTNNILSTSQQVWLRKLGGAKPIIAEDGSGIISAGQAKRSTSGERFKQLKEEEGKRKKQLPNALLSQEVQISGSSSDVETSDESGEQDNVINENGYSSSGGKQFPSNTGPKKGKRSKRKRQVR</sequence>
<proteinExistence type="inferred from homology"/>